<sequence length="153" mass="17080">MGASLACNTARFGGVHWRAHLRQFHRTTRKTRGMGVERTTVRQTDAARKTAIVLKDTAKATWTARKRGLVRVHVVVVLCGTVAVLELGVGGGNVECACTRYKDKSGNSSDDVEQHVEGRIPRHNSLAARRALRQTKTRKEQTRSREELHGEPW</sequence>
<reference evidence="1" key="1">
    <citation type="submission" date="2020-05" db="EMBL/GenBank/DDBJ databases">
        <title>Large-scale comparative analyses of tick genomes elucidate their genetic diversity and vector capacities.</title>
        <authorList>
            <person name="Jia N."/>
            <person name="Wang J."/>
            <person name="Shi W."/>
            <person name="Du L."/>
            <person name="Sun Y."/>
            <person name="Zhan W."/>
            <person name="Jiang J."/>
            <person name="Wang Q."/>
            <person name="Zhang B."/>
            <person name="Ji P."/>
            <person name="Sakyi L.B."/>
            <person name="Cui X."/>
            <person name="Yuan T."/>
            <person name="Jiang B."/>
            <person name="Yang W."/>
            <person name="Lam T.T.-Y."/>
            <person name="Chang Q."/>
            <person name="Ding S."/>
            <person name="Wang X."/>
            <person name="Zhu J."/>
            <person name="Ruan X."/>
            <person name="Zhao L."/>
            <person name="Wei J."/>
            <person name="Que T."/>
            <person name="Du C."/>
            <person name="Cheng J."/>
            <person name="Dai P."/>
            <person name="Han X."/>
            <person name="Huang E."/>
            <person name="Gao Y."/>
            <person name="Liu J."/>
            <person name="Shao H."/>
            <person name="Ye R."/>
            <person name="Li L."/>
            <person name="Wei W."/>
            <person name="Wang X."/>
            <person name="Wang C."/>
            <person name="Yang T."/>
            <person name="Huo Q."/>
            <person name="Li W."/>
            <person name="Guo W."/>
            <person name="Chen H."/>
            <person name="Zhou L."/>
            <person name="Ni X."/>
            <person name="Tian J."/>
            <person name="Zhou Y."/>
            <person name="Sheng Y."/>
            <person name="Liu T."/>
            <person name="Pan Y."/>
            <person name="Xia L."/>
            <person name="Li J."/>
            <person name="Zhao F."/>
            <person name="Cao W."/>
        </authorList>
    </citation>
    <scope>NUCLEOTIDE SEQUENCE</scope>
    <source>
        <strain evidence="1">Hyas-2018</strain>
    </source>
</reference>
<dbReference type="EMBL" id="CM023486">
    <property type="protein sequence ID" value="KAH6927959.1"/>
    <property type="molecule type" value="Genomic_DNA"/>
</dbReference>
<gene>
    <name evidence="1" type="ORF">HPB50_010045</name>
</gene>
<dbReference type="Proteomes" id="UP000821845">
    <property type="component" value="Chromosome 6"/>
</dbReference>
<evidence type="ECO:0000313" key="2">
    <source>
        <dbReference type="Proteomes" id="UP000821845"/>
    </source>
</evidence>
<name>A0ACB7S1P8_HYAAI</name>
<proteinExistence type="predicted"/>
<protein>
    <submittedName>
        <fullName evidence="1">Uncharacterized protein</fullName>
    </submittedName>
</protein>
<organism evidence="1 2">
    <name type="scientific">Hyalomma asiaticum</name>
    <name type="common">Tick</name>
    <dbReference type="NCBI Taxonomy" id="266040"/>
    <lineage>
        <taxon>Eukaryota</taxon>
        <taxon>Metazoa</taxon>
        <taxon>Ecdysozoa</taxon>
        <taxon>Arthropoda</taxon>
        <taxon>Chelicerata</taxon>
        <taxon>Arachnida</taxon>
        <taxon>Acari</taxon>
        <taxon>Parasitiformes</taxon>
        <taxon>Ixodida</taxon>
        <taxon>Ixodoidea</taxon>
        <taxon>Ixodidae</taxon>
        <taxon>Hyalomminae</taxon>
        <taxon>Hyalomma</taxon>
    </lineage>
</organism>
<keyword evidence="2" id="KW-1185">Reference proteome</keyword>
<comment type="caution">
    <text evidence="1">The sequence shown here is derived from an EMBL/GenBank/DDBJ whole genome shotgun (WGS) entry which is preliminary data.</text>
</comment>
<evidence type="ECO:0000313" key="1">
    <source>
        <dbReference type="EMBL" id="KAH6927959.1"/>
    </source>
</evidence>
<accession>A0ACB7S1P8</accession>